<keyword evidence="5" id="KW-0547">Nucleotide-binding</keyword>
<dbReference type="PROSITE" id="PS50893">
    <property type="entry name" value="ABC_TRANSPORTER_2"/>
    <property type="match status" value="1"/>
</dbReference>
<evidence type="ECO:0000259" key="9">
    <source>
        <dbReference type="PROSITE" id="PS50893"/>
    </source>
</evidence>
<comment type="subcellular location">
    <subcellularLocation>
        <location evidence="1">Cell membrane</location>
        <topology evidence="1">Peripheral membrane protein</topology>
    </subcellularLocation>
</comment>
<dbReference type="InterPro" id="IPR017871">
    <property type="entry name" value="ABC_transporter-like_CS"/>
</dbReference>
<evidence type="ECO:0000256" key="8">
    <source>
        <dbReference type="ARBA" id="ARBA00023136"/>
    </source>
</evidence>
<dbReference type="GO" id="GO:0016887">
    <property type="term" value="F:ATP hydrolysis activity"/>
    <property type="evidence" value="ECO:0007669"/>
    <property type="project" value="InterPro"/>
</dbReference>
<dbReference type="InterPro" id="IPR050086">
    <property type="entry name" value="MetN_ABC_transporter-like"/>
</dbReference>
<dbReference type="Proteomes" id="UP000503088">
    <property type="component" value="Chromosome"/>
</dbReference>
<dbReference type="EMBL" id="CP048104">
    <property type="protein sequence ID" value="QKG85057.1"/>
    <property type="molecule type" value="Genomic_DNA"/>
</dbReference>
<dbReference type="NCBIfam" id="TIGR03005">
    <property type="entry name" value="ectoine_ehuA"/>
    <property type="match status" value="1"/>
</dbReference>
<comment type="similarity">
    <text evidence="2">Belongs to the ABC transporter superfamily.</text>
</comment>
<evidence type="ECO:0000256" key="5">
    <source>
        <dbReference type="ARBA" id="ARBA00022741"/>
    </source>
</evidence>
<dbReference type="GO" id="GO:0005524">
    <property type="term" value="F:ATP binding"/>
    <property type="evidence" value="ECO:0007669"/>
    <property type="project" value="UniProtKB-KW"/>
</dbReference>
<evidence type="ECO:0000313" key="11">
    <source>
        <dbReference type="Proteomes" id="UP000503088"/>
    </source>
</evidence>
<evidence type="ECO:0000256" key="3">
    <source>
        <dbReference type="ARBA" id="ARBA00022448"/>
    </source>
</evidence>
<proteinExistence type="inferred from homology"/>
<dbReference type="RefSeq" id="WP_281361144.1">
    <property type="nucleotide sequence ID" value="NZ_CP048104.1"/>
</dbReference>
<keyword evidence="6 10" id="KW-0067">ATP-binding</keyword>
<evidence type="ECO:0000256" key="2">
    <source>
        <dbReference type="ARBA" id="ARBA00005417"/>
    </source>
</evidence>
<dbReference type="PANTHER" id="PTHR43166">
    <property type="entry name" value="AMINO ACID IMPORT ATP-BINDING PROTEIN"/>
    <property type="match status" value="1"/>
</dbReference>
<name>A0A7D4CWI4_9BACL</name>
<evidence type="ECO:0000313" key="10">
    <source>
        <dbReference type="EMBL" id="QKG85057.1"/>
    </source>
</evidence>
<dbReference type="CDD" id="cd03262">
    <property type="entry name" value="ABC_HisP_GlnQ"/>
    <property type="match status" value="1"/>
</dbReference>
<gene>
    <name evidence="10" type="primary">ehuA</name>
    <name evidence="10" type="ORF">GXN76_11650</name>
</gene>
<dbReference type="AlphaFoldDB" id="A0A7D4CWI4"/>
<reference evidence="10 11" key="1">
    <citation type="submission" date="2020-01" db="EMBL/GenBank/DDBJ databases">
        <authorList>
            <person name="Gulvik C.A."/>
            <person name="Batra D.G."/>
        </authorList>
    </citation>
    <scope>NUCLEOTIDE SEQUENCE [LARGE SCALE GENOMIC DNA]</scope>
    <source>
        <strain evidence="10 11">W9323</strain>
    </source>
</reference>
<dbReference type="KEGG" id="kpul:GXN76_11650"/>
<dbReference type="InterPro" id="IPR003439">
    <property type="entry name" value="ABC_transporter-like_ATP-bd"/>
</dbReference>
<keyword evidence="4" id="KW-1003">Cell membrane</keyword>
<sequence>MTDANGQTATLEKSETKRNGLTPIVRYQKVSKSFGDHQVLKEVDFNLMPGERVAVIGPSGSGKTTMARLLMTLEKPTSGTIEVDGKQLWHKEVKGKLTPADEKHLHEVRGAIGMVFQHFNLFPHMTILRNLTEAPVKVLRLSKKEAKERAMEMLEKVGLTDKANAYPANLSGGQQQRVAIARALVMRPKVMLFDEPTSALDPELVGEVLEVIKEIAAEGEMAMMLITHEMSFARDVADRVAFFDEGRIQEHGPPSKLFVQPESERLQEFLSRFDLDNGS</sequence>
<dbReference type="SUPFAM" id="SSF52540">
    <property type="entry name" value="P-loop containing nucleoside triphosphate hydrolases"/>
    <property type="match status" value="1"/>
</dbReference>
<organism evidence="10 11">
    <name type="scientific">Kroppenstedtia pulmonis</name>
    <dbReference type="NCBI Taxonomy" id="1380685"/>
    <lineage>
        <taxon>Bacteria</taxon>
        <taxon>Bacillati</taxon>
        <taxon>Bacillota</taxon>
        <taxon>Bacilli</taxon>
        <taxon>Bacillales</taxon>
        <taxon>Thermoactinomycetaceae</taxon>
        <taxon>Kroppenstedtia</taxon>
    </lineage>
</organism>
<accession>A0A7D4CWI4</accession>
<keyword evidence="8" id="KW-0472">Membrane</keyword>
<dbReference type="InterPro" id="IPR014343">
    <property type="entry name" value="Ectoine_EhuA"/>
</dbReference>
<evidence type="ECO:0000256" key="4">
    <source>
        <dbReference type="ARBA" id="ARBA00022475"/>
    </source>
</evidence>
<protein>
    <submittedName>
        <fullName evidence="10">Ectoine/hydroxyectoine ABC transporter ATP-binding protein EhuA</fullName>
    </submittedName>
</protein>
<keyword evidence="7" id="KW-0029">Amino-acid transport</keyword>
<keyword evidence="11" id="KW-1185">Reference proteome</keyword>
<dbReference type="SMART" id="SM00382">
    <property type="entry name" value="AAA"/>
    <property type="match status" value="1"/>
</dbReference>
<dbReference type="InterPro" id="IPR003593">
    <property type="entry name" value="AAA+_ATPase"/>
</dbReference>
<dbReference type="InterPro" id="IPR027417">
    <property type="entry name" value="P-loop_NTPase"/>
</dbReference>
<dbReference type="FunFam" id="3.40.50.300:FF:000020">
    <property type="entry name" value="Amino acid ABC transporter ATP-binding component"/>
    <property type="match status" value="1"/>
</dbReference>
<dbReference type="Gene3D" id="3.40.50.300">
    <property type="entry name" value="P-loop containing nucleotide triphosphate hydrolases"/>
    <property type="match status" value="1"/>
</dbReference>
<feature type="domain" description="ABC transporter" evidence="9">
    <location>
        <begin position="25"/>
        <end position="270"/>
    </location>
</feature>
<dbReference type="PIRSF" id="PIRSF039085">
    <property type="entry name" value="ABC_ATPase_HisP"/>
    <property type="match status" value="1"/>
</dbReference>
<dbReference type="GO" id="GO:0015424">
    <property type="term" value="F:ABC-type amino acid transporter activity"/>
    <property type="evidence" value="ECO:0007669"/>
    <property type="project" value="InterPro"/>
</dbReference>
<dbReference type="PANTHER" id="PTHR43166:SF9">
    <property type="entry name" value="GLUTAMATE_ASPARTATE IMPORT ATP-BINDING PROTEIN GLTL"/>
    <property type="match status" value="1"/>
</dbReference>
<evidence type="ECO:0000256" key="6">
    <source>
        <dbReference type="ARBA" id="ARBA00022840"/>
    </source>
</evidence>
<dbReference type="InterPro" id="IPR030679">
    <property type="entry name" value="ABC_ATPase_HisP-typ"/>
</dbReference>
<dbReference type="Pfam" id="PF00005">
    <property type="entry name" value="ABC_tran"/>
    <property type="match status" value="1"/>
</dbReference>
<dbReference type="PROSITE" id="PS00211">
    <property type="entry name" value="ABC_TRANSPORTER_1"/>
    <property type="match status" value="1"/>
</dbReference>
<dbReference type="GO" id="GO:0005886">
    <property type="term" value="C:plasma membrane"/>
    <property type="evidence" value="ECO:0007669"/>
    <property type="project" value="UniProtKB-SubCell"/>
</dbReference>
<evidence type="ECO:0000256" key="1">
    <source>
        <dbReference type="ARBA" id="ARBA00004202"/>
    </source>
</evidence>
<keyword evidence="3" id="KW-0813">Transport</keyword>
<evidence type="ECO:0000256" key="7">
    <source>
        <dbReference type="ARBA" id="ARBA00022970"/>
    </source>
</evidence>